<protein>
    <submittedName>
        <fullName evidence="2">Chemotaxis protein CheW</fullName>
    </submittedName>
</protein>
<dbReference type="SUPFAM" id="SSF50341">
    <property type="entry name" value="CheW-like"/>
    <property type="match status" value="1"/>
</dbReference>
<dbReference type="OrthoDB" id="115049at2157"/>
<keyword evidence="3" id="KW-1185">Reference proteome</keyword>
<comment type="caution">
    <text evidence="2">The sequence shown here is derived from an EMBL/GenBank/DDBJ whole genome shotgun (WGS) entry which is preliminary data.</text>
</comment>
<proteinExistence type="predicted"/>
<dbReference type="Gene3D" id="2.40.50.180">
    <property type="entry name" value="CheA-289, Domain 4"/>
    <property type="match status" value="1"/>
</dbReference>
<dbReference type="Proteomes" id="UP000219689">
    <property type="component" value="Unassembled WGS sequence"/>
</dbReference>
<sequence>MGSESDDDGADATERVTVLAFDLEETGYCVRAESVLSVLDVAVDSDLAGTDDPWDAGTVTAAGARIGVVDLPRVFGSSARISARIDEPKLLVFAETDSDGRHYGWLVDAVETTTTVRVTSLESTETTTTHVKGRLAVGKRDLIWLDGRTIND</sequence>
<evidence type="ECO:0000259" key="1">
    <source>
        <dbReference type="PROSITE" id="PS50851"/>
    </source>
</evidence>
<dbReference type="SMART" id="SM00260">
    <property type="entry name" value="CheW"/>
    <property type="match status" value="1"/>
</dbReference>
<dbReference type="GO" id="GO:0006935">
    <property type="term" value="P:chemotaxis"/>
    <property type="evidence" value="ECO:0007669"/>
    <property type="project" value="InterPro"/>
</dbReference>
<evidence type="ECO:0000313" key="2">
    <source>
        <dbReference type="EMBL" id="PCR90877.1"/>
    </source>
</evidence>
<reference evidence="2 3" key="1">
    <citation type="submission" date="2017-09" db="EMBL/GenBank/DDBJ databases">
        <title>Genome sequences of Natrinema ejinorence JCM 13890T.</title>
        <authorList>
            <person name="Roh S.W."/>
            <person name="Kim Y.B."/>
            <person name="Kim J.Y."/>
        </authorList>
    </citation>
    <scope>NUCLEOTIDE SEQUENCE [LARGE SCALE GENOMIC DNA]</scope>
    <source>
        <strain evidence="2 3">JCM 13890</strain>
    </source>
</reference>
<dbReference type="InterPro" id="IPR036061">
    <property type="entry name" value="CheW-like_dom_sf"/>
</dbReference>
<dbReference type="Gene3D" id="2.30.30.40">
    <property type="entry name" value="SH3 Domains"/>
    <property type="match status" value="1"/>
</dbReference>
<dbReference type="PROSITE" id="PS50851">
    <property type="entry name" value="CHEW"/>
    <property type="match status" value="1"/>
</dbReference>
<feature type="domain" description="CheW-like" evidence="1">
    <location>
        <begin position="15"/>
        <end position="152"/>
    </location>
</feature>
<organism evidence="2 3">
    <name type="scientific">Natrinema ejinorense</name>
    <dbReference type="NCBI Taxonomy" id="373386"/>
    <lineage>
        <taxon>Archaea</taxon>
        <taxon>Methanobacteriati</taxon>
        <taxon>Methanobacteriota</taxon>
        <taxon>Stenosarchaea group</taxon>
        <taxon>Halobacteria</taxon>
        <taxon>Halobacteriales</taxon>
        <taxon>Natrialbaceae</taxon>
        <taxon>Natrinema</taxon>
    </lineage>
</organism>
<dbReference type="AlphaFoldDB" id="A0A2A5QVM0"/>
<dbReference type="InterPro" id="IPR002545">
    <property type="entry name" value="CheW-lke_dom"/>
</dbReference>
<dbReference type="GO" id="GO:0007165">
    <property type="term" value="P:signal transduction"/>
    <property type="evidence" value="ECO:0007669"/>
    <property type="project" value="InterPro"/>
</dbReference>
<gene>
    <name evidence="2" type="ORF">CP557_10320</name>
</gene>
<accession>A0A2A5QVM0</accession>
<name>A0A2A5QVM0_9EURY</name>
<evidence type="ECO:0000313" key="3">
    <source>
        <dbReference type="Proteomes" id="UP000219689"/>
    </source>
</evidence>
<dbReference type="Pfam" id="PF01584">
    <property type="entry name" value="CheW"/>
    <property type="match status" value="1"/>
</dbReference>
<dbReference type="RefSeq" id="WP_097379824.1">
    <property type="nucleotide sequence ID" value="NZ_NXNI01000001.1"/>
</dbReference>
<dbReference type="EMBL" id="NXNI01000001">
    <property type="protein sequence ID" value="PCR90877.1"/>
    <property type="molecule type" value="Genomic_DNA"/>
</dbReference>